<keyword evidence="5" id="KW-0963">Cytoplasm</keyword>
<dbReference type="STRING" id="120956.SAMN05421791_104178"/>
<name>A0A1G7SVP5_9LACT</name>
<evidence type="ECO:0000313" key="8">
    <source>
        <dbReference type="Proteomes" id="UP000199708"/>
    </source>
</evidence>
<keyword evidence="1 5" id="KW-0698">rRNA processing</keyword>
<evidence type="ECO:0000256" key="2">
    <source>
        <dbReference type="ARBA" id="ARBA00022722"/>
    </source>
</evidence>
<keyword evidence="5" id="KW-0690">Ribosome biogenesis</keyword>
<dbReference type="EC" id="3.1.26.-" evidence="5"/>
<dbReference type="Proteomes" id="UP000199708">
    <property type="component" value="Unassembled WGS sequence"/>
</dbReference>
<dbReference type="EMBL" id="FNCK01000004">
    <property type="protein sequence ID" value="SDG27041.1"/>
    <property type="molecule type" value="Genomic_DNA"/>
</dbReference>
<accession>A0A1G7SVP5</accession>
<feature type="domain" description="RNase III" evidence="6">
    <location>
        <begin position="2"/>
        <end position="140"/>
    </location>
</feature>
<dbReference type="SMART" id="SM00535">
    <property type="entry name" value="RIBOc"/>
    <property type="match status" value="1"/>
</dbReference>
<dbReference type="SUPFAM" id="SSF69065">
    <property type="entry name" value="RNase III domain-like"/>
    <property type="match status" value="1"/>
</dbReference>
<comment type="cofactor">
    <cofactor evidence="5">
        <name>Mg(2+)</name>
        <dbReference type="ChEBI" id="CHEBI:18420"/>
    </cofactor>
</comment>
<dbReference type="GO" id="GO:0006364">
    <property type="term" value="P:rRNA processing"/>
    <property type="evidence" value="ECO:0007669"/>
    <property type="project" value="UniProtKB-UniRule"/>
</dbReference>
<gene>
    <name evidence="5" type="primary">mrnC</name>
    <name evidence="7" type="ORF">SAMN05421791_104178</name>
</gene>
<dbReference type="Gene3D" id="1.10.1520.10">
    <property type="entry name" value="Ribonuclease III domain"/>
    <property type="match status" value="1"/>
</dbReference>
<dbReference type="GO" id="GO:0004525">
    <property type="term" value="F:ribonuclease III activity"/>
    <property type="evidence" value="ECO:0007669"/>
    <property type="project" value="InterPro"/>
</dbReference>
<comment type="similarity">
    <text evidence="5">Belongs to the MrnC RNase family.</text>
</comment>
<organism evidence="7 8">
    <name type="scientific">Facklamia miroungae</name>
    <dbReference type="NCBI Taxonomy" id="120956"/>
    <lineage>
        <taxon>Bacteria</taxon>
        <taxon>Bacillati</taxon>
        <taxon>Bacillota</taxon>
        <taxon>Bacilli</taxon>
        <taxon>Lactobacillales</taxon>
        <taxon>Aerococcaceae</taxon>
        <taxon>Facklamia</taxon>
    </lineage>
</organism>
<reference evidence="7 8" key="1">
    <citation type="submission" date="2016-10" db="EMBL/GenBank/DDBJ databases">
        <authorList>
            <person name="de Groot N.N."/>
        </authorList>
    </citation>
    <scope>NUCLEOTIDE SEQUENCE [LARGE SCALE GENOMIC DNA]</scope>
    <source>
        <strain evidence="7 8">ATCC BAA-466</strain>
    </source>
</reference>
<dbReference type="PIRSF" id="PIRSF005520">
    <property type="entry name" value="UCP005520"/>
    <property type="match status" value="1"/>
</dbReference>
<dbReference type="PANTHER" id="PTHR34276">
    <property type="entry name" value="MINI-RIBONUCLEASE 3"/>
    <property type="match status" value="1"/>
</dbReference>
<evidence type="ECO:0000256" key="1">
    <source>
        <dbReference type="ARBA" id="ARBA00022552"/>
    </source>
</evidence>
<evidence type="ECO:0000313" key="7">
    <source>
        <dbReference type="EMBL" id="SDG27041.1"/>
    </source>
</evidence>
<keyword evidence="5" id="KW-0699">rRNA-binding</keyword>
<dbReference type="GO" id="GO:0019843">
    <property type="term" value="F:rRNA binding"/>
    <property type="evidence" value="ECO:0007669"/>
    <property type="project" value="UniProtKB-UniRule"/>
</dbReference>
<keyword evidence="2 5" id="KW-0540">Nuclease</keyword>
<keyword evidence="5" id="KW-0694">RNA-binding</keyword>
<evidence type="ECO:0000259" key="6">
    <source>
        <dbReference type="SMART" id="SM00535"/>
    </source>
</evidence>
<keyword evidence="4 5" id="KW-0378">Hydrolase</keyword>
<sequence>MTIENNTLPEKYSLLNGAALAYVGDAVYEVEVRKYVIELGKTHPNRLHRAAIKYVSAQGQAKVMHHWIEQTDFLTPEEIQIYKRGRNHKTNTKAKNASIGDYRQATGFEALLGWLKLSNQEERCQNLIQEAIQYINQEGA</sequence>
<dbReference type="InterPro" id="IPR000999">
    <property type="entry name" value="RNase_III_dom"/>
</dbReference>
<feature type="active site" evidence="5">
    <location>
        <position position="25"/>
    </location>
</feature>
<comment type="subcellular location">
    <subcellularLocation>
        <location evidence="5">Cytoplasm</location>
    </subcellularLocation>
</comment>
<evidence type="ECO:0000256" key="4">
    <source>
        <dbReference type="ARBA" id="ARBA00022801"/>
    </source>
</evidence>
<dbReference type="HAMAP" id="MF_01468">
    <property type="entry name" value="RNase_Mini_III"/>
    <property type="match status" value="1"/>
</dbReference>
<dbReference type="InterPro" id="IPR008226">
    <property type="entry name" value="Mini3_fam"/>
</dbReference>
<dbReference type="PANTHER" id="PTHR34276:SF1">
    <property type="entry name" value="MINI-RIBONUCLEASE 3"/>
    <property type="match status" value="1"/>
</dbReference>
<comment type="function">
    <text evidence="5">Involved in correct processing of both the 5' and 3' ends of 23S rRNA precursor. Processes 30S rRNA precursor transcript even in absence of ribonuclease 3 (Rnc); Rnc processes 30S rRNA into smaller rRNA precursors.</text>
</comment>
<proteinExistence type="inferred from homology"/>
<dbReference type="RefSeq" id="WP_245694833.1">
    <property type="nucleotide sequence ID" value="NZ_FNCK01000004.1"/>
</dbReference>
<dbReference type="AlphaFoldDB" id="A0A1G7SVP5"/>
<protein>
    <recommendedName>
        <fullName evidence="5">Mini-ribonuclease 3</fullName>
        <shortName evidence="5">Mini-3</shortName>
        <shortName evidence="5">Mini-RNase 3</shortName>
        <ecNumber evidence="5">3.1.26.-</ecNumber>
    </recommendedName>
    <alternativeName>
        <fullName evidence="5">Mini-RNase III</fullName>
        <shortName evidence="5">Mini-III</shortName>
    </alternativeName>
</protein>
<dbReference type="InterPro" id="IPR036389">
    <property type="entry name" value="RNase_III_sf"/>
</dbReference>
<comment type="subunit">
    <text evidence="5">Homodimer.</text>
</comment>
<keyword evidence="8" id="KW-1185">Reference proteome</keyword>
<dbReference type="Pfam" id="PF00636">
    <property type="entry name" value="Ribonuclease_3"/>
    <property type="match status" value="1"/>
</dbReference>
<evidence type="ECO:0000256" key="3">
    <source>
        <dbReference type="ARBA" id="ARBA00022759"/>
    </source>
</evidence>
<evidence type="ECO:0000256" key="5">
    <source>
        <dbReference type="HAMAP-Rule" id="MF_01468"/>
    </source>
</evidence>
<keyword evidence="5" id="KW-0460">Magnesium</keyword>
<keyword evidence="3 5" id="KW-0255">Endonuclease</keyword>
<dbReference type="GO" id="GO:0005737">
    <property type="term" value="C:cytoplasm"/>
    <property type="evidence" value="ECO:0007669"/>
    <property type="project" value="UniProtKB-SubCell"/>
</dbReference>